<comment type="caution">
    <text evidence="1">The sequence shown here is derived from an EMBL/GenBank/DDBJ whole genome shotgun (WGS) entry which is preliminary data.</text>
</comment>
<dbReference type="EMBL" id="JAIQCJ010002130">
    <property type="protein sequence ID" value="KAJ8782082.1"/>
    <property type="molecule type" value="Genomic_DNA"/>
</dbReference>
<name>A0AB34GSC8_ESCRO</name>
<dbReference type="AlphaFoldDB" id="A0AB34GSC8"/>
<gene>
    <name evidence="1" type="ORF">J1605_010412</name>
</gene>
<protein>
    <submittedName>
        <fullName evidence="1">Uncharacterized protein</fullName>
    </submittedName>
</protein>
<organism evidence="1 2">
    <name type="scientific">Eschrichtius robustus</name>
    <name type="common">California gray whale</name>
    <name type="synonym">Eschrichtius gibbosus</name>
    <dbReference type="NCBI Taxonomy" id="9764"/>
    <lineage>
        <taxon>Eukaryota</taxon>
        <taxon>Metazoa</taxon>
        <taxon>Chordata</taxon>
        <taxon>Craniata</taxon>
        <taxon>Vertebrata</taxon>
        <taxon>Euteleostomi</taxon>
        <taxon>Mammalia</taxon>
        <taxon>Eutheria</taxon>
        <taxon>Laurasiatheria</taxon>
        <taxon>Artiodactyla</taxon>
        <taxon>Whippomorpha</taxon>
        <taxon>Cetacea</taxon>
        <taxon>Mysticeti</taxon>
        <taxon>Eschrichtiidae</taxon>
        <taxon>Eschrichtius</taxon>
    </lineage>
</organism>
<evidence type="ECO:0000313" key="1">
    <source>
        <dbReference type="EMBL" id="KAJ8782082.1"/>
    </source>
</evidence>
<evidence type="ECO:0000313" key="2">
    <source>
        <dbReference type="Proteomes" id="UP001159641"/>
    </source>
</evidence>
<keyword evidence="2" id="KW-1185">Reference proteome</keyword>
<sequence>MDSWETKSWQAPLGCWRPRIRNVTSVGVPVLNPDLVSHLVQV</sequence>
<dbReference type="Proteomes" id="UP001159641">
    <property type="component" value="Unassembled WGS sequence"/>
</dbReference>
<accession>A0AB34GSC8</accession>
<proteinExistence type="predicted"/>
<reference evidence="1 2" key="1">
    <citation type="submission" date="2022-11" db="EMBL/GenBank/DDBJ databases">
        <title>Whole genome sequence of Eschrichtius robustus ER-17-0199.</title>
        <authorList>
            <person name="Bruniche-Olsen A."/>
            <person name="Black A.N."/>
            <person name="Fields C.J."/>
            <person name="Walden K."/>
            <person name="Dewoody J.A."/>
        </authorList>
    </citation>
    <scope>NUCLEOTIDE SEQUENCE [LARGE SCALE GENOMIC DNA]</scope>
    <source>
        <strain evidence="1">ER-17-0199</strain>
        <tissue evidence="1">Blubber</tissue>
    </source>
</reference>